<gene>
    <name evidence="1" type="ORF">GCM10007901_05450</name>
</gene>
<dbReference type="EMBL" id="BSOB01000005">
    <property type="protein sequence ID" value="GLQ91595.1"/>
    <property type="molecule type" value="Genomic_DNA"/>
</dbReference>
<evidence type="ECO:0000313" key="1">
    <source>
        <dbReference type="EMBL" id="GLQ91595.1"/>
    </source>
</evidence>
<keyword evidence="2" id="KW-1185">Reference proteome</keyword>
<dbReference type="RefSeq" id="WP_284319360.1">
    <property type="nucleotide sequence ID" value="NZ_BSOB01000005.1"/>
</dbReference>
<protein>
    <recommendedName>
        <fullName evidence="3">DUF4145 domain-containing protein</fullName>
    </recommendedName>
</protein>
<proteinExistence type="predicted"/>
<dbReference type="Proteomes" id="UP001156670">
    <property type="component" value="Unassembled WGS sequence"/>
</dbReference>
<evidence type="ECO:0000313" key="2">
    <source>
        <dbReference type="Proteomes" id="UP001156670"/>
    </source>
</evidence>
<name>A0ABQ5XIR4_9GAMM</name>
<reference evidence="2" key="1">
    <citation type="journal article" date="2019" name="Int. J. Syst. Evol. Microbiol.">
        <title>The Global Catalogue of Microorganisms (GCM) 10K type strain sequencing project: providing services to taxonomists for standard genome sequencing and annotation.</title>
        <authorList>
            <consortium name="The Broad Institute Genomics Platform"/>
            <consortium name="The Broad Institute Genome Sequencing Center for Infectious Disease"/>
            <person name="Wu L."/>
            <person name="Ma J."/>
        </authorList>
    </citation>
    <scope>NUCLEOTIDE SEQUENCE [LARGE SCALE GENOMIC DNA]</scope>
    <source>
        <strain evidence="2">NBRC 111980</strain>
    </source>
</reference>
<sequence length="260" mass="29222">MTTKFDALRDEVSALAAQGELLYFSLRKACKNLSKAELAIIEERKFQLPKFGDKYEIWYSEALQLVKQLLPDRFGDFTRQYKDEKRKEITYASYGISDALNSLVVKFGVNIVADANASIPKMGAQVAIVKSAEKRFSSSLFDIREVVQADLFDSELDAARSLVKNGFVRASGAVAGVVLEKHLGNVCSTHQIKSRKGHPTIGDFNQLLKDASIIDLVKWRFVQHLTDIRNLCDHGKHREPTDEEVLELIDGVDKVIKTVF</sequence>
<evidence type="ECO:0008006" key="3">
    <source>
        <dbReference type="Google" id="ProtNLM"/>
    </source>
</evidence>
<organism evidence="1 2">
    <name type="scientific">Dyella acidisoli</name>
    <dbReference type="NCBI Taxonomy" id="1867834"/>
    <lineage>
        <taxon>Bacteria</taxon>
        <taxon>Pseudomonadati</taxon>
        <taxon>Pseudomonadota</taxon>
        <taxon>Gammaproteobacteria</taxon>
        <taxon>Lysobacterales</taxon>
        <taxon>Rhodanobacteraceae</taxon>
        <taxon>Dyella</taxon>
    </lineage>
</organism>
<accession>A0ABQ5XIR4</accession>
<comment type="caution">
    <text evidence="1">The sequence shown here is derived from an EMBL/GenBank/DDBJ whole genome shotgun (WGS) entry which is preliminary data.</text>
</comment>